<dbReference type="EnsemblPlants" id="PGSC0003DMT400083433">
    <property type="protein sequence ID" value="PGSC0003DMT400083433"/>
    <property type="gene ID" value="PGSC0003DMG400033302"/>
</dbReference>
<name>M1BZT4_SOLTU</name>
<reference evidence="2" key="2">
    <citation type="submission" date="2015-06" db="UniProtKB">
        <authorList>
            <consortium name="EnsemblPlants"/>
        </authorList>
    </citation>
    <scope>IDENTIFICATION</scope>
    <source>
        <strain evidence="2">DM1-3 516 R44</strain>
    </source>
</reference>
<protein>
    <submittedName>
        <fullName evidence="2">Uncharacterized protein</fullName>
    </submittedName>
</protein>
<proteinExistence type="predicted"/>
<reference evidence="3" key="1">
    <citation type="journal article" date="2011" name="Nature">
        <title>Genome sequence and analysis of the tuber crop potato.</title>
        <authorList>
            <consortium name="The Potato Genome Sequencing Consortium"/>
        </authorList>
    </citation>
    <scope>NUCLEOTIDE SEQUENCE [LARGE SCALE GENOMIC DNA]</scope>
    <source>
        <strain evidence="3">cv. DM1-3 516 R44</strain>
    </source>
</reference>
<organism evidence="2 3">
    <name type="scientific">Solanum tuberosum</name>
    <name type="common">Potato</name>
    <dbReference type="NCBI Taxonomy" id="4113"/>
    <lineage>
        <taxon>Eukaryota</taxon>
        <taxon>Viridiplantae</taxon>
        <taxon>Streptophyta</taxon>
        <taxon>Embryophyta</taxon>
        <taxon>Tracheophyta</taxon>
        <taxon>Spermatophyta</taxon>
        <taxon>Magnoliopsida</taxon>
        <taxon>eudicotyledons</taxon>
        <taxon>Gunneridae</taxon>
        <taxon>Pentapetalae</taxon>
        <taxon>asterids</taxon>
        <taxon>lamiids</taxon>
        <taxon>Solanales</taxon>
        <taxon>Solanaceae</taxon>
        <taxon>Solanoideae</taxon>
        <taxon>Solaneae</taxon>
        <taxon>Solanum</taxon>
    </lineage>
</organism>
<keyword evidence="1" id="KW-0472">Membrane</keyword>
<dbReference type="PaxDb" id="4113-PGSC0003DMT400056699"/>
<keyword evidence="1" id="KW-1133">Transmembrane helix</keyword>
<dbReference type="AlphaFoldDB" id="M1BZT4"/>
<keyword evidence="3" id="KW-1185">Reference proteome</keyword>
<dbReference type="Proteomes" id="UP000011115">
    <property type="component" value="Unassembled WGS sequence"/>
</dbReference>
<sequence length="87" mass="9440">MGKREGGVGRWFVRAADVLSPELWMGFWSCSSEKVVSGRDLGWCCGFLIEVLNGVHGCQKRKQEAVFGVGFLVVLVDLGLLLASPAL</sequence>
<dbReference type="Gramene" id="PGSC0003DMT400056699">
    <property type="protein sequence ID" value="PGSC0003DMT400056699"/>
    <property type="gene ID" value="PGSC0003DMG400022049"/>
</dbReference>
<evidence type="ECO:0000256" key="1">
    <source>
        <dbReference type="SAM" id="Phobius"/>
    </source>
</evidence>
<accession>M1BZT4</accession>
<dbReference type="InParanoid" id="M1BZT4"/>
<dbReference type="HOGENOM" id="CLU_2487745_0_0_1"/>
<evidence type="ECO:0000313" key="2">
    <source>
        <dbReference type="EnsemblPlants" id="PGSC0003DMT400056699"/>
    </source>
</evidence>
<feature type="transmembrane region" description="Helical" evidence="1">
    <location>
        <begin position="65"/>
        <end position="84"/>
    </location>
</feature>
<dbReference type="EnsemblPlants" id="PGSC0003DMT400056699">
    <property type="protein sequence ID" value="PGSC0003DMT400056699"/>
    <property type="gene ID" value="PGSC0003DMG400022049"/>
</dbReference>
<keyword evidence="1" id="KW-0812">Transmembrane</keyword>
<evidence type="ECO:0000313" key="3">
    <source>
        <dbReference type="Proteomes" id="UP000011115"/>
    </source>
</evidence>
<dbReference type="Gramene" id="PGSC0003DMT400083433">
    <property type="protein sequence ID" value="PGSC0003DMT400083433"/>
    <property type="gene ID" value="PGSC0003DMG400033302"/>
</dbReference>